<keyword evidence="4" id="KW-1185">Reference proteome</keyword>
<proteinExistence type="predicted"/>
<evidence type="ECO:0000313" key="3">
    <source>
        <dbReference type="EMBL" id="CAG8621675.1"/>
    </source>
</evidence>
<feature type="DNA-binding region" description="HMG box" evidence="1">
    <location>
        <begin position="48"/>
        <end position="116"/>
    </location>
</feature>
<dbReference type="PROSITE" id="PS50118">
    <property type="entry name" value="HMG_BOX_2"/>
    <property type="match status" value="1"/>
</dbReference>
<dbReference type="Pfam" id="PF00505">
    <property type="entry name" value="HMG_box"/>
    <property type="match status" value="1"/>
</dbReference>
<comment type="caution">
    <text evidence="3">The sequence shown here is derived from an EMBL/GenBank/DDBJ whole genome shotgun (WGS) entry which is preliminary data.</text>
</comment>
<evidence type="ECO:0000313" key="4">
    <source>
        <dbReference type="Proteomes" id="UP000789508"/>
    </source>
</evidence>
<gene>
    <name evidence="3" type="ORF">ALEPTO_LOCUS8988</name>
</gene>
<protein>
    <submittedName>
        <fullName evidence="3">7214_t:CDS:1</fullName>
    </submittedName>
</protein>
<keyword evidence="1" id="KW-0238">DNA-binding</keyword>
<dbReference type="SMART" id="SM00398">
    <property type="entry name" value="HMG"/>
    <property type="match status" value="1"/>
</dbReference>
<accession>A0A9N9D0R3</accession>
<feature type="domain" description="HMG box" evidence="2">
    <location>
        <begin position="48"/>
        <end position="116"/>
    </location>
</feature>
<dbReference type="GO" id="GO:0005634">
    <property type="term" value="C:nucleus"/>
    <property type="evidence" value="ECO:0007669"/>
    <property type="project" value="UniProtKB-UniRule"/>
</dbReference>
<dbReference type="SUPFAM" id="SSF47095">
    <property type="entry name" value="HMG-box"/>
    <property type="match status" value="1"/>
</dbReference>
<dbReference type="InterPro" id="IPR036910">
    <property type="entry name" value="HMG_box_dom_sf"/>
</dbReference>
<sequence length="334" mass="38115">MKNKPKISPVCTSDTFAEKKNIPAISVPFPPNITTEDFLKRRKDGSLPSRSMNSFMLYRAAFNKEIRTKRLCVKQKKLSRRISDSWQNEPEHVKRVYRRLAIRAQQELEQKRNLIGSGPFFVFAADDRFCYSEPFNLDNINSNENIINDHSPAEAASDSYQITSINNDNNDENHFNSGIIEPYKTIINDNSPAEATSDSFQITSINNENNDKNPFNLDNIKSYENIINVNSPMLFPAEAAPDSIQINNGNNDENSFNSDNINSHEAMINDNSLMFFPAEVAPDSIQITSTKNENYTQDSFYHDDNLFKNYLSNFLPIPELSSDGTFMDINYLTL</sequence>
<keyword evidence="1" id="KW-0539">Nucleus</keyword>
<reference evidence="3" key="1">
    <citation type="submission" date="2021-06" db="EMBL/GenBank/DDBJ databases">
        <authorList>
            <person name="Kallberg Y."/>
            <person name="Tangrot J."/>
            <person name="Rosling A."/>
        </authorList>
    </citation>
    <scope>NUCLEOTIDE SEQUENCE</scope>
    <source>
        <strain evidence="3">FL130A</strain>
    </source>
</reference>
<evidence type="ECO:0000259" key="2">
    <source>
        <dbReference type="PROSITE" id="PS50118"/>
    </source>
</evidence>
<name>A0A9N9D0R3_9GLOM</name>
<organism evidence="3 4">
    <name type="scientific">Ambispora leptoticha</name>
    <dbReference type="NCBI Taxonomy" id="144679"/>
    <lineage>
        <taxon>Eukaryota</taxon>
        <taxon>Fungi</taxon>
        <taxon>Fungi incertae sedis</taxon>
        <taxon>Mucoromycota</taxon>
        <taxon>Glomeromycotina</taxon>
        <taxon>Glomeromycetes</taxon>
        <taxon>Archaeosporales</taxon>
        <taxon>Ambisporaceae</taxon>
        <taxon>Ambispora</taxon>
    </lineage>
</organism>
<dbReference type="AlphaFoldDB" id="A0A9N9D0R3"/>
<dbReference type="OrthoDB" id="5598240at2759"/>
<dbReference type="Gene3D" id="1.10.30.10">
    <property type="entry name" value="High mobility group box domain"/>
    <property type="match status" value="1"/>
</dbReference>
<dbReference type="GO" id="GO:0003677">
    <property type="term" value="F:DNA binding"/>
    <property type="evidence" value="ECO:0007669"/>
    <property type="project" value="UniProtKB-UniRule"/>
</dbReference>
<evidence type="ECO:0000256" key="1">
    <source>
        <dbReference type="PROSITE-ProRule" id="PRU00267"/>
    </source>
</evidence>
<dbReference type="InterPro" id="IPR009071">
    <property type="entry name" value="HMG_box_dom"/>
</dbReference>
<dbReference type="Proteomes" id="UP000789508">
    <property type="component" value="Unassembled WGS sequence"/>
</dbReference>
<dbReference type="EMBL" id="CAJVPS010006090">
    <property type="protein sequence ID" value="CAG8621675.1"/>
    <property type="molecule type" value="Genomic_DNA"/>
</dbReference>